<protein>
    <recommendedName>
        <fullName evidence="3">Swi5-dependent recombination DNA repair protein 1 homolog</fullName>
    </recommendedName>
    <alternativeName>
        <fullName evidence="10">Meiosis protein 5 homolog</fullName>
    </alternativeName>
</protein>
<feature type="region of interest" description="Disordered" evidence="11">
    <location>
        <begin position="1"/>
        <end position="38"/>
    </location>
</feature>
<keyword evidence="4" id="KW-0227">DNA damage</keyword>
<keyword evidence="6" id="KW-0175">Coiled coil</keyword>
<feature type="compositionally biased region" description="Polar residues" evidence="11">
    <location>
        <begin position="11"/>
        <end position="20"/>
    </location>
</feature>
<reference evidence="12 13" key="1">
    <citation type="submission" date="2019-05" db="EMBL/GenBank/DDBJ databases">
        <title>Another draft genome of Portunus trituberculatus and its Hox gene families provides insights of decapod evolution.</title>
        <authorList>
            <person name="Jeong J.-H."/>
            <person name="Song I."/>
            <person name="Kim S."/>
            <person name="Choi T."/>
            <person name="Kim D."/>
            <person name="Ryu S."/>
            <person name="Kim W."/>
        </authorList>
    </citation>
    <scope>NUCLEOTIDE SEQUENCE [LARGE SCALE GENOMIC DNA]</scope>
    <source>
        <tissue evidence="12">Muscle</tissue>
    </source>
</reference>
<dbReference type="Proteomes" id="UP000324222">
    <property type="component" value="Unassembled WGS sequence"/>
</dbReference>
<evidence type="ECO:0000256" key="9">
    <source>
        <dbReference type="ARBA" id="ARBA00023242"/>
    </source>
</evidence>
<dbReference type="GO" id="GO:0003713">
    <property type="term" value="F:transcription coactivator activity"/>
    <property type="evidence" value="ECO:0007669"/>
    <property type="project" value="InterPro"/>
</dbReference>
<accession>A0A5B7D0E8</accession>
<dbReference type="InterPro" id="IPR042429">
    <property type="entry name" value="SFR1"/>
</dbReference>
<dbReference type="InterPro" id="IPR018468">
    <property type="entry name" value="SFR1/Mei5"/>
</dbReference>
<evidence type="ECO:0000256" key="11">
    <source>
        <dbReference type="SAM" id="MobiDB-lite"/>
    </source>
</evidence>
<name>A0A5B7D0E8_PORTR</name>
<dbReference type="EMBL" id="VSRR010000265">
    <property type="protein sequence ID" value="MPC13203.1"/>
    <property type="molecule type" value="Genomic_DNA"/>
</dbReference>
<proteinExistence type="inferred from homology"/>
<keyword evidence="5" id="KW-0805">Transcription regulation</keyword>
<gene>
    <name evidence="12" type="primary">sfr1</name>
    <name evidence="12" type="ORF">E2C01_005926</name>
</gene>
<comment type="caution">
    <text evidence="12">The sequence shown here is derived from an EMBL/GenBank/DDBJ whole genome shotgun (WGS) entry which is preliminary data.</text>
</comment>
<dbReference type="GO" id="GO:0000724">
    <property type="term" value="P:double-strand break repair via homologous recombination"/>
    <property type="evidence" value="ECO:0007669"/>
    <property type="project" value="InterPro"/>
</dbReference>
<comment type="subcellular location">
    <subcellularLocation>
        <location evidence="1">Nucleus</location>
    </subcellularLocation>
</comment>
<feature type="compositionally biased region" description="Basic and acidic residues" evidence="11">
    <location>
        <begin position="21"/>
        <end position="38"/>
    </location>
</feature>
<evidence type="ECO:0000256" key="7">
    <source>
        <dbReference type="ARBA" id="ARBA00023163"/>
    </source>
</evidence>
<organism evidence="12 13">
    <name type="scientific">Portunus trituberculatus</name>
    <name type="common">Swimming crab</name>
    <name type="synonym">Neptunus trituberculatus</name>
    <dbReference type="NCBI Taxonomy" id="210409"/>
    <lineage>
        <taxon>Eukaryota</taxon>
        <taxon>Metazoa</taxon>
        <taxon>Ecdysozoa</taxon>
        <taxon>Arthropoda</taxon>
        <taxon>Crustacea</taxon>
        <taxon>Multicrustacea</taxon>
        <taxon>Malacostraca</taxon>
        <taxon>Eumalacostraca</taxon>
        <taxon>Eucarida</taxon>
        <taxon>Decapoda</taxon>
        <taxon>Pleocyemata</taxon>
        <taxon>Brachyura</taxon>
        <taxon>Eubrachyura</taxon>
        <taxon>Portunoidea</taxon>
        <taxon>Portunidae</taxon>
        <taxon>Portuninae</taxon>
        <taxon>Portunus</taxon>
    </lineage>
</organism>
<evidence type="ECO:0000256" key="2">
    <source>
        <dbReference type="ARBA" id="ARBA00008729"/>
    </source>
</evidence>
<dbReference type="OrthoDB" id="10051617at2759"/>
<evidence type="ECO:0000313" key="13">
    <source>
        <dbReference type="Proteomes" id="UP000324222"/>
    </source>
</evidence>
<keyword evidence="13" id="KW-1185">Reference proteome</keyword>
<dbReference type="Pfam" id="PF10376">
    <property type="entry name" value="Mei5"/>
    <property type="match status" value="1"/>
</dbReference>
<keyword evidence="7" id="KW-0804">Transcription</keyword>
<evidence type="ECO:0000256" key="1">
    <source>
        <dbReference type="ARBA" id="ARBA00004123"/>
    </source>
</evidence>
<dbReference type="Gene3D" id="6.10.140.1020">
    <property type="match status" value="1"/>
</dbReference>
<keyword evidence="8" id="KW-0234">DNA repair</keyword>
<evidence type="ECO:0000313" key="12">
    <source>
        <dbReference type="EMBL" id="MPC13203.1"/>
    </source>
</evidence>
<evidence type="ECO:0000256" key="3">
    <source>
        <dbReference type="ARBA" id="ARBA00014688"/>
    </source>
</evidence>
<keyword evidence="9" id="KW-0539">Nucleus</keyword>
<comment type="similarity">
    <text evidence="2">Belongs to the SFR1/MEI5 family.</text>
</comment>
<evidence type="ECO:0000256" key="10">
    <source>
        <dbReference type="ARBA" id="ARBA00033234"/>
    </source>
</evidence>
<dbReference type="GO" id="GO:0032798">
    <property type="term" value="C:Swi5-Sfr1 complex"/>
    <property type="evidence" value="ECO:0007669"/>
    <property type="project" value="InterPro"/>
</dbReference>
<evidence type="ECO:0000256" key="8">
    <source>
        <dbReference type="ARBA" id="ARBA00023204"/>
    </source>
</evidence>
<evidence type="ECO:0000256" key="6">
    <source>
        <dbReference type="ARBA" id="ARBA00023054"/>
    </source>
</evidence>
<evidence type="ECO:0000256" key="4">
    <source>
        <dbReference type="ARBA" id="ARBA00022763"/>
    </source>
</evidence>
<evidence type="ECO:0000256" key="5">
    <source>
        <dbReference type="ARBA" id="ARBA00023015"/>
    </source>
</evidence>
<sequence length="135" mass="15490">MSSDAAKRPQSMDTPNSSQSEEPRLKIPRRSLGEEDVSQRVKELQIRVQEKKEVLRKLNLAKTYRTKWETQDLSTVTNHWLEVCQTALEDLRARLKEGLAGDKGQPQLTLKTLVLNLGIDLELVQLDEEEDCFIT</sequence>
<dbReference type="PANTHER" id="PTHR28643:SF1">
    <property type="entry name" value="SWI5-DEPENDENT RECOMBINATION DNA REPAIR PROTEIN 1 HOMOLOG"/>
    <property type="match status" value="1"/>
</dbReference>
<dbReference type="PANTHER" id="PTHR28643">
    <property type="entry name" value="SWI5-DEPENDENT RECOMBINATION DNA REPAIR PROTEIN 1 HOMOLOG"/>
    <property type="match status" value="1"/>
</dbReference>
<dbReference type="AlphaFoldDB" id="A0A5B7D0E8"/>